<keyword evidence="3" id="KW-1185">Reference proteome</keyword>
<dbReference type="InterPro" id="IPR010183">
    <property type="entry name" value="Phage_lambda_Bet"/>
</dbReference>
<accession>A0A840XK52</accession>
<reference evidence="2 3" key="1">
    <citation type="submission" date="2020-08" db="EMBL/GenBank/DDBJ databases">
        <title>Sequencing the genomes of 1000 actinobacteria strains.</title>
        <authorList>
            <person name="Klenk H.-P."/>
        </authorList>
    </citation>
    <scope>NUCLEOTIDE SEQUENCE [LARGE SCALE GENOMIC DNA]</scope>
    <source>
        <strain evidence="2 3">DSM 23889</strain>
    </source>
</reference>
<sequence>MTSTTLALPTTSNVHEWNDEEKAIVEAAGLVHTDSQTGQKTLAERPVVAAFLAHCAQTQLNPLARQIYCIARKSKGQLKWQIQISIDGARLVAERSGEYAGQTTPEFTSDGVTWTQVWLSSDPPKAARVGVLRKSFKEPLYAIALWDAYAVYDDVWENGRKTGEKKPSAMWSKMGPLMLAKCAEMLALRKAFPQDLSGLYSSEEMQQAGGALVERETPVTRELGVGPDGDVVETHPGAVIRNQRAQAARVASAPEAPARDWAAELEQVTDLDGLRFLYREAQRVGAFAEPVTFQGVGQTVEQALWKAKEALEETTPPLVEAKPTKVKPRDWLREGRALDAEQLRALIIEASTAGAADEVVGQLEEMYRSLSAVAPVEGASWAEDAGDDRWQGSPAVLDAEVVADDDEVI</sequence>
<evidence type="ECO:0000313" key="2">
    <source>
        <dbReference type="EMBL" id="MBB5617237.1"/>
    </source>
</evidence>
<dbReference type="Proteomes" id="UP000552883">
    <property type="component" value="Unassembled WGS sequence"/>
</dbReference>
<dbReference type="GO" id="GO:0006310">
    <property type="term" value="P:DNA recombination"/>
    <property type="evidence" value="ECO:0007669"/>
    <property type="project" value="InterPro"/>
</dbReference>
<comment type="caution">
    <text evidence="2">The sequence shown here is derived from an EMBL/GenBank/DDBJ whole genome shotgun (WGS) entry which is preliminary data.</text>
</comment>
<dbReference type="InterPro" id="IPR018330">
    <property type="entry name" value="RecT_fam"/>
</dbReference>
<dbReference type="OrthoDB" id="3191611at2"/>
<dbReference type="NCBIfam" id="TIGR01913">
    <property type="entry name" value="bet_lambda"/>
    <property type="match status" value="1"/>
</dbReference>
<gene>
    <name evidence="2" type="ORF">BJ959_000733</name>
</gene>
<evidence type="ECO:0000256" key="1">
    <source>
        <dbReference type="SAM" id="MobiDB-lite"/>
    </source>
</evidence>
<proteinExistence type="predicted"/>
<evidence type="ECO:0000313" key="3">
    <source>
        <dbReference type="Proteomes" id="UP000552883"/>
    </source>
</evidence>
<dbReference type="RefSeq" id="WP_153982524.1">
    <property type="nucleotide sequence ID" value="NZ_BAAANZ010000009.1"/>
</dbReference>
<dbReference type="AlphaFoldDB" id="A0A840XK52"/>
<dbReference type="GO" id="GO:0003677">
    <property type="term" value="F:DNA binding"/>
    <property type="evidence" value="ECO:0007669"/>
    <property type="project" value="InterPro"/>
</dbReference>
<dbReference type="Pfam" id="PF03837">
    <property type="entry name" value="RecT"/>
    <property type="match status" value="1"/>
</dbReference>
<feature type="region of interest" description="Disordered" evidence="1">
    <location>
        <begin position="383"/>
        <end position="409"/>
    </location>
</feature>
<name>A0A840XK52_9MICO</name>
<protein>
    <submittedName>
        <fullName evidence="2">Phage recombination protein Bet</fullName>
    </submittedName>
</protein>
<organism evidence="2 3">
    <name type="scientific">Microcella frigidaquae</name>
    <dbReference type="NCBI Taxonomy" id="424758"/>
    <lineage>
        <taxon>Bacteria</taxon>
        <taxon>Bacillati</taxon>
        <taxon>Actinomycetota</taxon>
        <taxon>Actinomycetes</taxon>
        <taxon>Micrococcales</taxon>
        <taxon>Microbacteriaceae</taxon>
        <taxon>Microcella</taxon>
    </lineage>
</organism>
<dbReference type="EMBL" id="JACHBS010000001">
    <property type="protein sequence ID" value="MBB5617237.1"/>
    <property type="molecule type" value="Genomic_DNA"/>
</dbReference>